<feature type="non-terminal residue" evidence="1">
    <location>
        <position position="1"/>
    </location>
</feature>
<proteinExistence type="predicted"/>
<dbReference type="EMBL" id="BARV01014563">
    <property type="protein sequence ID" value="GAI20582.1"/>
    <property type="molecule type" value="Genomic_DNA"/>
</dbReference>
<dbReference type="AlphaFoldDB" id="X1LMJ4"/>
<name>X1LMJ4_9ZZZZ</name>
<organism evidence="1">
    <name type="scientific">marine sediment metagenome</name>
    <dbReference type="NCBI Taxonomy" id="412755"/>
    <lineage>
        <taxon>unclassified sequences</taxon>
        <taxon>metagenomes</taxon>
        <taxon>ecological metagenomes</taxon>
    </lineage>
</organism>
<comment type="caution">
    <text evidence="1">The sequence shown here is derived from an EMBL/GenBank/DDBJ whole genome shotgun (WGS) entry which is preliminary data.</text>
</comment>
<gene>
    <name evidence="1" type="ORF">S06H3_25308</name>
</gene>
<protein>
    <submittedName>
        <fullName evidence="1">Uncharacterized protein</fullName>
    </submittedName>
</protein>
<accession>X1LMJ4</accession>
<sequence length="73" mass="8694">IFKNFAEKNLKDNGPDIDITIGYIIEEIIENFIKNKFDIDIDTVCRYRVFSKIQVLVFSLRKQRIVDIGIWEE</sequence>
<evidence type="ECO:0000313" key="1">
    <source>
        <dbReference type="EMBL" id="GAI20582.1"/>
    </source>
</evidence>
<reference evidence="1" key="1">
    <citation type="journal article" date="2014" name="Front. Microbiol.">
        <title>High frequency of phylogenetically diverse reductive dehalogenase-homologous genes in deep subseafloor sedimentary metagenomes.</title>
        <authorList>
            <person name="Kawai M."/>
            <person name="Futagami T."/>
            <person name="Toyoda A."/>
            <person name="Takaki Y."/>
            <person name="Nishi S."/>
            <person name="Hori S."/>
            <person name="Arai W."/>
            <person name="Tsubouchi T."/>
            <person name="Morono Y."/>
            <person name="Uchiyama I."/>
            <person name="Ito T."/>
            <person name="Fujiyama A."/>
            <person name="Inagaki F."/>
            <person name="Takami H."/>
        </authorList>
    </citation>
    <scope>NUCLEOTIDE SEQUENCE</scope>
    <source>
        <strain evidence="1">Expedition CK06-06</strain>
    </source>
</reference>